<protein>
    <recommendedName>
        <fullName evidence="3">DUF3368 domain-containing protein</fullName>
    </recommendedName>
</protein>
<reference evidence="1 2" key="1">
    <citation type="submission" date="2013-11" db="EMBL/GenBank/DDBJ databases">
        <title>Comparative genomics of Ignicoccus.</title>
        <authorList>
            <person name="Podar M."/>
        </authorList>
    </citation>
    <scope>NUCLEOTIDE SEQUENCE [LARGE SCALE GENOMIC DNA]</scope>
    <source>
        <strain evidence="1 2">DSM 13165</strain>
    </source>
</reference>
<dbReference type="Proteomes" id="UP000060778">
    <property type="component" value="Chromosome"/>
</dbReference>
<dbReference type="InterPro" id="IPR029060">
    <property type="entry name" value="PIN-like_dom_sf"/>
</dbReference>
<dbReference type="STRING" id="940295.EYM_05385"/>
<dbReference type="RefSeq" id="WP_075049995.1">
    <property type="nucleotide sequence ID" value="NZ_CP006867.1"/>
</dbReference>
<dbReference type="PANTHER" id="PTHR39550:SF1">
    <property type="entry name" value="SLL0658 PROTEIN"/>
    <property type="match status" value="1"/>
</dbReference>
<proteinExistence type="predicted"/>
<dbReference type="GeneID" id="30680460"/>
<organism evidence="1 2">
    <name type="scientific">Ignicoccus islandicus DSM 13165</name>
    <dbReference type="NCBI Taxonomy" id="940295"/>
    <lineage>
        <taxon>Archaea</taxon>
        <taxon>Thermoproteota</taxon>
        <taxon>Thermoprotei</taxon>
        <taxon>Desulfurococcales</taxon>
        <taxon>Desulfurococcaceae</taxon>
        <taxon>Ignicoccus</taxon>
    </lineage>
</organism>
<dbReference type="AlphaFoldDB" id="A0A0U3DWJ1"/>
<dbReference type="Pfam" id="PF11848">
    <property type="entry name" value="DUF3368"/>
    <property type="match status" value="1"/>
</dbReference>
<dbReference type="OrthoDB" id="323844at2157"/>
<dbReference type="SUPFAM" id="SSF88723">
    <property type="entry name" value="PIN domain-like"/>
    <property type="match status" value="1"/>
</dbReference>
<dbReference type="PANTHER" id="PTHR39550">
    <property type="entry name" value="SLL0658 PROTEIN"/>
    <property type="match status" value="1"/>
</dbReference>
<evidence type="ECO:0000313" key="1">
    <source>
        <dbReference type="EMBL" id="ALU11850.1"/>
    </source>
</evidence>
<gene>
    <name evidence="1" type="ORF">EYM_05385</name>
</gene>
<keyword evidence="2" id="KW-1185">Reference proteome</keyword>
<name>A0A0U3DWJ1_9CREN</name>
<accession>A0A0U3DWJ1</accession>
<evidence type="ECO:0008006" key="3">
    <source>
        <dbReference type="Google" id="ProtNLM"/>
    </source>
</evidence>
<sequence length="173" mass="19387">MRRERESNDTRDSNLIVVSDSSVIIALARICRLDLLEKLFGKIIVPEAVWREVTVEGKLGREKVLRAGFIRVKEVRDRRLAMLLKELVDDGEAEAITLALEVDADVLLIDDRDARSLAKELGLQVMGVLGVLALAKYNGIIPEVKPIVTELVESGFWVSTGILEEFLRELGEY</sequence>
<evidence type="ECO:0000313" key="2">
    <source>
        <dbReference type="Proteomes" id="UP000060778"/>
    </source>
</evidence>
<dbReference type="InterPro" id="IPR021799">
    <property type="entry name" value="PIN-like_prokaryotic"/>
</dbReference>
<dbReference type="KEGG" id="iis:EYM_05385"/>
<dbReference type="EMBL" id="CP006867">
    <property type="protein sequence ID" value="ALU11850.1"/>
    <property type="molecule type" value="Genomic_DNA"/>
</dbReference>